<dbReference type="Pfam" id="PF13578">
    <property type="entry name" value="Methyltransf_24"/>
    <property type="match status" value="1"/>
</dbReference>
<dbReference type="Gene3D" id="3.40.50.150">
    <property type="entry name" value="Vaccinia Virus protein VP39"/>
    <property type="match status" value="1"/>
</dbReference>
<reference evidence="1" key="1">
    <citation type="journal article" date="2020" name="Nature">
        <title>Giant virus diversity and host interactions through global metagenomics.</title>
        <authorList>
            <person name="Schulz F."/>
            <person name="Roux S."/>
            <person name="Paez-Espino D."/>
            <person name="Jungbluth S."/>
            <person name="Walsh D.A."/>
            <person name="Denef V.J."/>
            <person name="McMahon K.D."/>
            <person name="Konstantinidis K.T."/>
            <person name="Eloe-Fadrosh E.A."/>
            <person name="Kyrpides N.C."/>
            <person name="Woyke T."/>
        </authorList>
    </citation>
    <scope>NUCLEOTIDE SEQUENCE</scope>
    <source>
        <strain evidence="1">GVMAG-M-3300023184-77</strain>
    </source>
</reference>
<dbReference type="EMBL" id="MN740165">
    <property type="protein sequence ID" value="QHT91419.1"/>
    <property type="molecule type" value="Genomic_DNA"/>
</dbReference>
<dbReference type="SUPFAM" id="SSF53335">
    <property type="entry name" value="S-adenosyl-L-methionine-dependent methyltransferases"/>
    <property type="match status" value="1"/>
</dbReference>
<name>A0A6C0IF60_9ZZZZ</name>
<accession>A0A6C0IF60</accession>
<sequence>MIPSIIIDSTNGETELCRIGKMTGTDKTPLNTSGHRHPYTAVYSLLFGPYRHRPCKFGEIGVAGGASVLLWNLYFTNANFFFFDRDENFLANAMQYVSKDNNTFYLMDVKQSESIIKPLKAIGGELDILLDDSSHTKEDQIRIIKNGLPFVKSGGMIVIEDVYRRVPESEYYDELKDVLNEFSEVFFVITDHKDRYSPDWDNDKLLVLIKK</sequence>
<evidence type="ECO:0008006" key="2">
    <source>
        <dbReference type="Google" id="ProtNLM"/>
    </source>
</evidence>
<evidence type="ECO:0000313" key="1">
    <source>
        <dbReference type="EMBL" id="QHT91419.1"/>
    </source>
</evidence>
<dbReference type="AlphaFoldDB" id="A0A6C0IF60"/>
<protein>
    <recommendedName>
        <fullName evidence="2">Methyltransferase</fullName>
    </recommendedName>
</protein>
<dbReference type="InterPro" id="IPR029063">
    <property type="entry name" value="SAM-dependent_MTases_sf"/>
</dbReference>
<organism evidence="1">
    <name type="scientific">viral metagenome</name>
    <dbReference type="NCBI Taxonomy" id="1070528"/>
    <lineage>
        <taxon>unclassified sequences</taxon>
        <taxon>metagenomes</taxon>
        <taxon>organismal metagenomes</taxon>
    </lineage>
</organism>
<proteinExistence type="predicted"/>